<accession>A0ABW5BXZ5</accession>
<evidence type="ECO:0000259" key="1">
    <source>
        <dbReference type="Pfam" id="PF07969"/>
    </source>
</evidence>
<keyword evidence="3" id="KW-1185">Reference proteome</keyword>
<dbReference type="SUPFAM" id="SSF51556">
    <property type="entry name" value="Metallo-dependent hydrolases"/>
    <property type="match status" value="1"/>
</dbReference>
<organism evidence="2 3">
    <name type="scientific">Metabacillus endolithicus</name>
    <dbReference type="NCBI Taxonomy" id="1535204"/>
    <lineage>
        <taxon>Bacteria</taxon>
        <taxon>Bacillati</taxon>
        <taxon>Bacillota</taxon>
        <taxon>Bacilli</taxon>
        <taxon>Bacillales</taxon>
        <taxon>Bacillaceae</taxon>
        <taxon>Metabacillus</taxon>
    </lineage>
</organism>
<reference evidence="3" key="1">
    <citation type="journal article" date="2019" name="Int. J. Syst. Evol. Microbiol.">
        <title>The Global Catalogue of Microorganisms (GCM) 10K type strain sequencing project: providing services to taxonomists for standard genome sequencing and annotation.</title>
        <authorList>
            <consortium name="The Broad Institute Genomics Platform"/>
            <consortium name="The Broad Institute Genome Sequencing Center for Infectious Disease"/>
            <person name="Wu L."/>
            <person name="Ma J."/>
        </authorList>
    </citation>
    <scope>NUCLEOTIDE SEQUENCE [LARGE SCALE GENOMIC DNA]</scope>
    <source>
        <strain evidence="3">CGMCC 1.15474</strain>
    </source>
</reference>
<dbReference type="SUPFAM" id="SSF51338">
    <property type="entry name" value="Composite domain of metallo-dependent hydrolases"/>
    <property type="match status" value="1"/>
</dbReference>
<sequence length="533" mass="59994">MGTLWFGGNIYTLEQEKGKVDAVFTKNGRIVDVGSYETLTTQYSDEITEKQNLQGHTMIPGLVDSHLHLIAHGEKLLRLDFSKTTNSSEIIQSIKKRATEVKKGTWIIGEGWNENQLEDQRILHRSDLDEVSPDHPVMLRRICRHAIIANSKALELANISKESDDPAGGVIVRDQELNPTGYLLDQAQELVLNIAPSPTVEELEFALQTSIKDCYQKGLVGAHTEDLSYYGSLENTLEAFQRVLNNGLKFRSHLLVHHLIVDEFQQKKREIGEFGEFGAMKIFADGALGGRTALLSFPYKDEPATSGVAIHTKKELEGLVQKARQYKMEVAVHVIGDLAFQWTIDIIKNNPPLKGQHDRLIHAQILRKELIEKAKNLPIILDIQPRFVTSDFPWVIDRIGEEHLESCYAWKTLLNEGIHCAGGSDAPIEPVDPLLGIHAAVTRTSEYEETGKSYLPEEKLSMYEAVELFTKGSAYAIHHERDRGMIKKGYTADFTILDQDIFTIEPDKLLSTNVMMTVVDNEIVYKKNALQIT</sequence>
<protein>
    <submittedName>
        <fullName evidence="2">Amidohydrolase</fullName>
        <ecNumber evidence="2">3.5.-.-</ecNumber>
    </submittedName>
</protein>
<dbReference type="Proteomes" id="UP001597318">
    <property type="component" value="Unassembled WGS sequence"/>
</dbReference>
<comment type="caution">
    <text evidence="2">The sequence shown here is derived from an EMBL/GenBank/DDBJ whole genome shotgun (WGS) entry which is preliminary data.</text>
</comment>
<proteinExistence type="predicted"/>
<dbReference type="RefSeq" id="WP_247345068.1">
    <property type="nucleotide sequence ID" value="NZ_CP095550.1"/>
</dbReference>
<dbReference type="PANTHER" id="PTHR22642:SF2">
    <property type="entry name" value="PROTEIN LONG AFTER FAR-RED 3"/>
    <property type="match status" value="1"/>
</dbReference>
<dbReference type="Pfam" id="PF07969">
    <property type="entry name" value="Amidohydro_3"/>
    <property type="match status" value="1"/>
</dbReference>
<evidence type="ECO:0000313" key="3">
    <source>
        <dbReference type="Proteomes" id="UP001597318"/>
    </source>
</evidence>
<dbReference type="CDD" id="cd01300">
    <property type="entry name" value="YtcJ_like"/>
    <property type="match status" value="1"/>
</dbReference>
<dbReference type="Gene3D" id="3.10.310.70">
    <property type="match status" value="1"/>
</dbReference>
<dbReference type="InterPro" id="IPR013108">
    <property type="entry name" value="Amidohydro_3"/>
</dbReference>
<dbReference type="InterPro" id="IPR033932">
    <property type="entry name" value="YtcJ-like"/>
</dbReference>
<dbReference type="GO" id="GO:0016787">
    <property type="term" value="F:hydrolase activity"/>
    <property type="evidence" value="ECO:0007669"/>
    <property type="project" value="UniProtKB-KW"/>
</dbReference>
<name>A0ABW5BXZ5_9BACI</name>
<dbReference type="InterPro" id="IPR032466">
    <property type="entry name" value="Metal_Hydrolase"/>
</dbReference>
<dbReference type="PANTHER" id="PTHR22642">
    <property type="entry name" value="IMIDAZOLONEPROPIONASE"/>
    <property type="match status" value="1"/>
</dbReference>
<feature type="domain" description="Amidohydrolase 3" evidence="1">
    <location>
        <begin position="52"/>
        <end position="525"/>
    </location>
</feature>
<dbReference type="Gene3D" id="3.20.20.140">
    <property type="entry name" value="Metal-dependent hydrolases"/>
    <property type="match status" value="1"/>
</dbReference>
<gene>
    <name evidence="2" type="ORF">ACFSKK_08180</name>
</gene>
<evidence type="ECO:0000313" key="2">
    <source>
        <dbReference type="EMBL" id="MFD2213651.1"/>
    </source>
</evidence>
<dbReference type="InterPro" id="IPR011059">
    <property type="entry name" value="Metal-dep_hydrolase_composite"/>
</dbReference>
<dbReference type="EMBL" id="JBHUIK010000002">
    <property type="protein sequence ID" value="MFD2213651.1"/>
    <property type="molecule type" value="Genomic_DNA"/>
</dbReference>
<dbReference type="EC" id="3.5.-.-" evidence="2"/>
<dbReference type="Gene3D" id="2.30.40.10">
    <property type="entry name" value="Urease, subunit C, domain 1"/>
    <property type="match status" value="1"/>
</dbReference>
<keyword evidence="2" id="KW-0378">Hydrolase</keyword>